<dbReference type="CDD" id="cd06170">
    <property type="entry name" value="LuxR_C_like"/>
    <property type="match status" value="1"/>
</dbReference>
<dbReference type="PROSITE" id="PS50110">
    <property type="entry name" value="RESPONSE_REGULATORY"/>
    <property type="match status" value="1"/>
</dbReference>
<evidence type="ECO:0000259" key="7">
    <source>
        <dbReference type="PROSITE" id="PS50110"/>
    </source>
</evidence>
<protein>
    <submittedName>
        <fullName evidence="8">LuxR family transcriptional regulator</fullName>
    </submittedName>
</protein>
<gene>
    <name evidence="8" type="ORF">OC25_12465</name>
</gene>
<dbReference type="SMART" id="SM00448">
    <property type="entry name" value="REC"/>
    <property type="match status" value="1"/>
</dbReference>
<sequence>MFDTVRKTRIIIIDDHPLVSAGLESLLAREEDFEVIGTFASGLAGLAFLAQNQADIVILDISLPDVNGVDLCLKIKSLLPQCDVLALSNHTERMLMMQMLQNGASGYLLKNAPIDEIINGIKDCLKGEMAFSKEVKAIMLKPSVNELGTRPKITKREKQILKLIEEGKTTVAMADLLFVSPLTIETHRRNLMQKFGVKNALELIKISREQLLL</sequence>
<keyword evidence="3" id="KW-0238">DNA-binding</keyword>
<dbReference type="CDD" id="cd17535">
    <property type="entry name" value="REC_NarL-like"/>
    <property type="match status" value="1"/>
</dbReference>
<organism evidence="8 9">
    <name type="scientific">Pedobacter kyungheensis</name>
    <dbReference type="NCBI Taxonomy" id="1069985"/>
    <lineage>
        <taxon>Bacteria</taxon>
        <taxon>Pseudomonadati</taxon>
        <taxon>Bacteroidota</taxon>
        <taxon>Sphingobacteriia</taxon>
        <taxon>Sphingobacteriales</taxon>
        <taxon>Sphingobacteriaceae</taxon>
        <taxon>Pedobacter</taxon>
    </lineage>
</organism>
<comment type="caution">
    <text evidence="8">The sequence shown here is derived from an EMBL/GenBank/DDBJ whole genome shotgun (WGS) entry which is preliminary data.</text>
</comment>
<dbReference type="Gene3D" id="3.40.50.2300">
    <property type="match status" value="1"/>
</dbReference>
<keyword evidence="9" id="KW-1185">Reference proteome</keyword>
<evidence type="ECO:0000256" key="3">
    <source>
        <dbReference type="ARBA" id="ARBA00023125"/>
    </source>
</evidence>
<keyword evidence="4" id="KW-0804">Transcription</keyword>
<evidence type="ECO:0000313" key="9">
    <source>
        <dbReference type="Proteomes" id="UP000031246"/>
    </source>
</evidence>
<dbReference type="Proteomes" id="UP000031246">
    <property type="component" value="Unassembled WGS sequence"/>
</dbReference>
<keyword evidence="1 5" id="KW-0597">Phosphoprotein</keyword>
<dbReference type="Pfam" id="PF00196">
    <property type="entry name" value="GerE"/>
    <property type="match status" value="1"/>
</dbReference>
<dbReference type="InterPro" id="IPR058245">
    <property type="entry name" value="NreC/VraR/RcsB-like_REC"/>
</dbReference>
<feature type="domain" description="Response regulatory" evidence="7">
    <location>
        <begin position="9"/>
        <end position="125"/>
    </location>
</feature>
<dbReference type="SMART" id="SM00421">
    <property type="entry name" value="HTH_LUXR"/>
    <property type="match status" value="1"/>
</dbReference>
<feature type="modified residue" description="4-aspartylphosphate" evidence="5">
    <location>
        <position position="60"/>
    </location>
</feature>
<dbReference type="PANTHER" id="PTHR43214">
    <property type="entry name" value="TWO-COMPONENT RESPONSE REGULATOR"/>
    <property type="match status" value="1"/>
</dbReference>
<dbReference type="GO" id="GO:0003677">
    <property type="term" value="F:DNA binding"/>
    <property type="evidence" value="ECO:0007669"/>
    <property type="project" value="UniProtKB-KW"/>
</dbReference>
<dbReference type="InterPro" id="IPR016032">
    <property type="entry name" value="Sig_transdc_resp-reg_C-effctor"/>
</dbReference>
<evidence type="ECO:0000259" key="6">
    <source>
        <dbReference type="PROSITE" id="PS50043"/>
    </source>
</evidence>
<dbReference type="AlphaFoldDB" id="A0A0C1FKZ7"/>
<dbReference type="InterPro" id="IPR001789">
    <property type="entry name" value="Sig_transdc_resp-reg_receiver"/>
</dbReference>
<dbReference type="InterPro" id="IPR000792">
    <property type="entry name" value="Tscrpt_reg_LuxR_C"/>
</dbReference>
<dbReference type="GO" id="GO:0006355">
    <property type="term" value="P:regulation of DNA-templated transcription"/>
    <property type="evidence" value="ECO:0007669"/>
    <property type="project" value="InterPro"/>
</dbReference>
<dbReference type="GO" id="GO:0000160">
    <property type="term" value="P:phosphorelay signal transduction system"/>
    <property type="evidence" value="ECO:0007669"/>
    <property type="project" value="InterPro"/>
</dbReference>
<dbReference type="PANTHER" id="PTHR43214:SF41">
    <property type="entry name" value="NITRATE_NITRITE RESPONSE REGULATOR PROTEIN NARP"/>
    <property type="match status" value="1"/>
</dbReference>
<dbReference type="Pfam" id="PF00072">
    <property type="entry name" value="Response_reg"/>
    <property type="match status" value="1"/>
</dbReference>
<dbReference type="EMBL" id="JSYN01000014">
    <property type="protein sequence ID" value="KIA93577.1"/>
    <property type="molecule type" value="Genomic_DNA"/>
</dbReference>
<dbReference type="SUPFAM" id="SSF52172">
    <property type="entry name" value="CheY-like"/>
    <property type="match status" value="1"/>
</dbReference>
<dbReference type="RefSeq" id="WP_039476512.1">
    <property type="nucleotide sequence ID" value="NZ_JSYN01000014.1"/>
</dbReference>
<keyword evidence="2" id="KW-0805">Transcription regulation</keyword>
<reference evidence="8 9" key="1">
    <citation type="submission" date="2014-10" db="EMBL/GenBank/DDBJ databases">
        <title>Pedobacter Kyungheensis.</title>
        <authorList>
            <person name="Anderson B.M."/>
            <person name="Newman J.D."/>
        </authorList>
    </citation>
    <scope>NUCLEOTIDE SEQUENCE [LARGE SCALE GENOMIC DNA]</scope>
    <source>
        <strain evidence="8 9">KACC 16221</strain>
    </source>
</reference>
<dbReference type="InterPro" id="IPR039420">
    <property type="entry name" value="WalR-like"/>
</dbReference>
<accession>A0A0C1FKZ7</accession>
<proteinExistence type="predicted"/>
<dbReference type="SUPFAM" id="SSF46894">
    <property type="entry name" value="C-terminal effector domain of the bipartite response regulators"/>
    <property type="match status" value="1"/>
</dbReference>
<dbReference type="InterPro" id="IPR011006">
    <property type="entry name" value="CheY-like_superfamily"/>
</dbReference>
<name>A0A0C1FKZ7_9SPHI</name>
<evidence type="ECO:0000256" key="1">
    <source>
        <dbReference type="ARBA" id="ARBA00022553"/>
    </source>
</evidence>
<evidence type="ECO:0000313" key="8">
    <source>
        <dbReference type="EMBL" id="KIA93577.1"/>
    </source>
</evidence>
<evidence type="ECO:0000256" key="2">
    <source>
        <dbReference type="ARBA" id="ARBA00023015"/>
    </source>
</evidence>
<evidence type="ECO:0000256" key="4">
    <source>
        <dbReference type="ARBA" id="ARBA00023163"/>
    </source>
</evidence>
<feature type="domain" description="HTH luxR-type" evidence="6">
    <location>
        <begin position="146"/>
        <end position="211"/>
    </location>
</feature>
<dbReference type="PROSITE" id="PS50043">
    <property type="entry name" value="HTH_LUXR_2"/>
    <property type="match status" value="1"/>
</dbReference>
<dbReference type="PRINTS" id="PR00038">
    <property type="entry name" value="HTHLUXR"/>
</dbReference>
<dbReference type="OrthoDB" id="9797341at2"/>
<evidence type="ECO:0000256" key="5">
    <source>
        <dbReference type="PROSITE-ProRule" id="PRU00169"/>
    </source>
</evidence>